<dbReference type="EMBL" id="JANKAS010000018">
    <property type="protein sequence ID" value="MCR1900088.1"/>
    <property type="molecule type" value="Genomic_DNA"/>
</dbReference>
<dbReference type="Gene3D" id="2.60.40.10">
    <property type="entry name" value="Immunoglobulins"/>
    <property type="match status" value="2"/>
</dbReference>
<evidence type="ECO:0000256" key="1">
    <source>
        <dbReference type="ARBA" id="ARBA00006068"/>
    </source>
</evidence>
<sequence length="600" mass="66000">MGKRKIKNKKRFYTTLVIIIVLLTSGVAYGAYTYFQLKNPQDLFSPIEEEKGINIGDQFDKNIINIMFVGFDKNSARSRKSELFRTDTNIVMTINLREKTIDMVSIPRDSYVTIAHSGGKDKFNAAYGHGYLNGSNGEKEKDGFKYLMDTASELLGDIPIYHYVAVDMDVVQQIVDAIGGVEIEVPTDLYKEHGKDRSGIVVNKGYQKLDGEALLYYARYRHYPRGDIERAENQQKIMMAIFDSLKKSNMFSSLPKIYQSVQENVKTNLNLNQIAALALFAKDMDKSNINAHMMPGDFGELNALSYWIINQEERVNLIKELYGVTVQAEKQDPYEEKLVSLKASVTQNILEIGQSAHIAVSGTTSLGHNKLFDPGDVGYSSSNNKIVTVSSGGVVSAVGSGNGTITVKVQEVIQTINVTVKQLKDITPPVLTLKGSETITIKAGENFTDPGAIARDEQDGNLTGSIKKSGTVNTQRAGSYKIIYSVADKSGNTAQKIRTIIVEKRETPPLPENNAPVIKLNGNQNIKLNIGDAFTDPGATAIDNEDGNLTNSIKTHGLVNTNTEGTYTITYTVEDSGGKTASVVRKIIVELNKSDSEKSR</sequence>
<dbReference type="InterPro" id="IPR032179">
    <property type="entry name" value="Cry22Aa_Ig-like"/>
</dbReference>
<name>A0AAE3HJ15_9FIRM</name>
<dbReference type="InterPro" id="IPR013783">
    <property type="entry name" value="Ig-like_fold"/>
</dbReference>
<proteinExistence type="inferred from homology"/>
<accession>A0AAE3HJ15</accession>
<feature type="domain" description="BIG2" evidence="3">
    <location>
        <begin position="345"/>
        <end position="419"/>
    </location>
</feature>
<evidence type="ECO:0000256" key="2">
    <source>
        <dbReference type="SAM" id="Phobius"/>
    </source>
</evidence>
<dbReference type="Pfam" id="PF03816">
    <property type="entry name" value="LytR_cpsA_psr"/>
    <property type="match status" value="1"/>
</dbReference>
<evidence type="ECO:0000313" key="7">
    <source>
        <dbReference type="Proteomes" id="UP001205748"/>
    </source>
</evidence>
<evidence type="ECO:0000259" key="3">
    <source>
        <dbReference type="Pfam" id="PF02368"/>
    </source>
</evidence>
<feature type="domain" description="Cell envelope-related transcriptional attenuator" evidence="4">
    <location>
        <begin position="85"/>
        <end position="246"/>
    </location>
</feature>
<evidence type="ECO:0000313" key="6">
    <source>
        <dbReference type="EMBL" id="MCR1900088.1"/>
    </source>
</evidence>
<dbReference type="Pfam" id="PF16403">
    <property type="entry name" value="Bact_surface_Ig-like"/>
    <property type="match status" value="2"/>
</dbReference>
<dbReference type="Proteomes" id="UP001205748">
    <property type="component" value="Unassembled WGS sequence"/>
</dbReference>
<dbReference type="InterPro" id="IPR050922">
    <property type="entry name" value="LytR/CpsA/Psr_CW_biosynth"/>
</dbReference>
<dbReference type="SUPFAM" id="SSF49373">
    <property type="entry name" value="Invasin/intimin cell-adhesion fragments"/>
    <property type="match status" value="1"/>
</dbReference>
<feature type="domain" description="Pesticidal crystal protein Cry22Aa Ig-like" evidence="5">
    <location>
        <begin position="518"/>
        <end position="589"/>
    </location>
</feature>
<dbReference type="Pfam" id="PF02368">
    <property type="entry name" value="Big_2"/>
    <property type="match status" value="1"/>
</dbReference>
<feature type="transmembrane region" description="Helical" evidence="2">
    <location>
        <begin position="12"/>
        <end position="35"/>
    </location>
</feature>
<dbReference type="InterPro" id="IPR008964">
    <property type="entry name" value="Invasin/intimin_cell_adhesion"/>
</dbReference>
<dbReference type="Gene3D" id="2.60.40.1080">
    <property type="match status" value="1"/>
</dbReference>
<dbReference type="PANTHER" id="PTHR33392:SF6">
    <property type="entry name" value="POLYISOPRENYL-TEICHOIC ACID--PEPTIDOGLYCAN TEICHOIC ACID TRANSFERASE TAGU"/>
    <property type="match status" value="1"/>
</dbReference>
<dbReference type="InterPro" id="IPR004474">
    <property type="entry name" value="LytR_CpsA_psr"/>
</dbReference>
<gene>
    <name evidence="6" type="ORF">NSA47_14055</name>
</gene>
<keyword evidence="7" id="KW-1185">Reference proteome</keyword>
<keyword evidence="2" id="KW-1133">Transmembrane helix</keyword>
<keyword evidence="2" id="KW-0812">Transmembrane</keyword>
<dbReference type="NCBIfam" id="TIGR00350">
    <property type="entry name" value="lytR_cpsA_psr"/>
    <property type="match status" value="1"/>
</dbReference>
<keyword evidence="2" id="KW-0472">Membrane</keyword>
<comment type="caution">
    <text evidence="6">The sequence shown here is derived from an EMBL/GenBank/DDBJ whole genome shotgun (WGS) entry which is preliminary data.</text>
</comment>
<evidence type="ECO:0000259" key="5">
    <source>
        <dbReference type="Pfam" id="PF16403"/>
    </source>
</evidence>
<dbReference type="AlphaFoldDB" id="A0AAE3HJ15"/>
<evidence type="ECO:0000259" key="4">
    <source>
        <dbReference type="Pfam" id="PF03816"/>
    </source>
</evidence>
<organism evidence="6 7">
    <name type="scientific">Irregularibacter muris</name>
    <dbReference type="NCBI Taxonomy" id="1796619"/>
    <lineage>
        <taxon>Bacteria</taxon>
        <taxon>Bacillati</taxon>
        <taxon>Bacillota</taxon>
        <taxon>Clostridia</taxon>
        <taxon>Eubacteriales</taxon>
        <taxon>Eubacteriaceae</taxon>
        <taxon>Irregularibacter</taxon>
    </lineage>
</organism>
<comment type="similarity">
    <text evidence="1">Belongs to the LytR/CpsA/Psr (LCP) family.</text>
</comment>
<dbReference type="PANTHER" id="PTHR33392">
    <property type="entry name" value="POLYISOPRENYL-TEICHOIC ACID--PEPTIDOGLYCAN TEICHOIC ACID TRANSFERASE TAGU"/>
    <property type="match status" value="1"/>
</dbReference>
<dbReference type="InterPro" id="IPR003343">
    <property type="entry name" value="Big_2"/>
</dbReference>
<feature type="domain" description="Pesticidal crystal protein Cry22Aa Ig-like" evidence="5">
    <location>
        <begin position="431"/>
        <end position="502"/>
    </location>
</feature>
<reference evidence="6" key="1">
    <citation type="submission" date="2022-07" db="EMBL/GenBank/DDBJ databases">
        <title>Enhanced cultured diversity of the mouse gut microbiota enables custom-made synthetic communities.</title>
        <authorList>
            <person name="Afrizal A."/>
        </authorList>
    </citation>
    <scope>NUCLEOTIDE SEQUENCE</scope>
    <source>
        <strain evidence="6">DSM 28593</strain>
    </source>
</reference>
<dbReference type="Gene3D" id="3.40.630.190">
    <property type="entry name" value="LCP protein"/>
    <property type="match status" value="1"/>
</dbReference>
<protein>
    <submittedName>
        <fullName evidence="6">DUF5011 domain-containing protein</fullName>
    </submittedName>
</protein>
<dbReference type="RefSeq" id="WP_257533057.1">
    <property type="nucleotide sequence ID" value="NZ_JANKAS010000018.1"/>
</dbReference>